<gene>
    <name evidence="7" type="ORF">SAMN05444714_2359</name>
</gene>
<protein>
    <recommendedName>
        <fullName evidence="2">peptidoglycan lytic exotransglycosylase</fullName>
        <ecNumber evidence="2">4.2.2.n1</ecNumber>
    </recommendedName>
    <alternativeName>
        <fullName evidence="5">Murein hydrolase A</fullName>
    </alternativeName>
</protein>
<evidence type="ECO:0000256" key="4">
    <source>
        <dbReference type="ARBA" id="ARBA00023316"/>
    </source>
</evidence>
<feature type="domain" description="Lytic transglycosylase MltA" evidence="6">
    <location>
        <begin position="76"/>
        <end position="210"/>
    </location>
</feature>
<dbReference type="CDD" id="cd14668">
    <property type="entry name" value="mlta_B"/>
    <property type="match status" value="1"/>
</dbReference>
<dbReference type="GO" id="GO:0071555">
    <property type="term" value="P:cell wall organization"/>
    <property type="evidence" value="ECO:0007669"/>
    <property type="project" value="UniProtKB-KW"/>
</dbReference>
<dbReference type="PANTHER" id="PTHR30124">
    <property type="entry name" value="MEMBRANE-BOUND LYTIC MUREIN TRANSGLYCOSYLASE A"/>
    <property type="match status" value="1"/>
</dbReference>
<dbReference type="Gene3D" id="2.40.40.10">
    <property type="entry name" value="RlpA-like domain"/>
    <property type="match status" value="1"/>
</dbReference>
<dbReference type="CDD" id="cd14485">
    <property type="entry name" value="mltA_like_LT_A"/>
    <property type="match status" value="1"/>
</dbReference>
<accession>A0A1I6MW75</accession>
<dbReference type="Gene3D" id="2.40.240.50">
    <property type="entry name" value="Barwin-like endoglucanases"/>
    <property type="match status" value="1"/>
</dbReference>
<dbReference type="GO" id="GO:0009253">
    <property type="term" value="P:peptidoglycan catabolic process"/>
    <property type="evidence" value="ECO:0007669"/>
    <property type="project" value="TreeGrafter"/>
</dbReference>
<evidence type="ECO:0000259" key="6">
    <source>
        <dbReference type="SMART" id="SM00925"/>
    </source>
</evidence>
<dbReference type="InterPro" id="IPR005300">
    <property type="entry name" value="MltA_B"/>
</dbReference>
<evidence type="ECO:0000256" key="2">
    <source>
        <dbReference type="ARBA" id="ARBA00012587"/>
    </source>
</evidence>
<keyword evidence="3" id="KW-0456">Lyase</keyword>
<dbReference type="InterPro" id="IPR036908">
    <property type="entry name" value="RlpA-like_sf"/>
</dbReference>
<dbReference type="SMART" id="SM00925">
    <property type="entry name" value="MltA"/>
    <property type="match status" value="1"/>
</dbReference>
<name>A0A1I6MW75_9RHOB</name>
<dbReference type="Pfam" id="PF03562">
    <property type="entry name" value="MltA"/>
    <property type="match status" value="1"/>
</dbReference>
<dbReference type="PANTHER" id="PTHR30124:SF0">
    <property type="entry name" value="MEMBRANE-BOUND LYTIC MUREIN TRANSGLYCOSYLASE A"/>
    <property type="match status" value="1"/>
</dbReference>
<keyword evidence="8" id="KW-1185">Reference proteome</keyword>
<evidence type="ECO:0000256" key="3">
    <source>
        <dbReference type="ARBA" id="ARBA00023239"/>
    </source>
</evidence>
<dbReference type="EC" id="4.2.2.n1" evidence="2"/>
<evidence type="ECO:0000313" key="8">
    <source>
        <dbReference type="Proteomes" id="UP000198926"/>
    </source>
</evidence>
<evidence type="ECO:0000256" key="1">
    <source>
        <dbReference type="ARBA" id="ARBA00001420"/>
    </source>
</evidence>
<proteinExistence type="predicted"/>
<dbReference type="Proteomes" id="UP000198926">
    <property type="component" value="Unassembled WGS sequence"/>
</dbReference>
<dbReference type="InterPro" id="IPR026044">
    <property type="entry name" value="MltA"/>
</dbReference>
<organism evidence="7 8">
    <name type="scientific">Yoonia litorea</name>
    <dbReference type="NCBI Taxonomy" id="1123755"/>
    <lineage>
        <taxon>Bacteria</taxon>
        <taxon>Pseudomonadati</taxon>
        <taxon>Pseudomonadota</taxon>
        <taxon>Alphaproteobacteria</taxon>
        <taxon>Rhodobacterales</taxon>
        <taxon>Paracoccaceae</taxon>
        <taxon>Yoonia</taxon>
    </lineage>
</organism>
<dbReference type="Pfam" id="PF06725">
    <property type="entry name" value="3D"/>
    <property type="match status" value="1"/>
</dbReference>
<dbReference type="EMBL" id="FOZM01000002">
    <property type="protein sequence ID" value="SFS19808.1"/>
    <property type="molecule type" value="Genomic_DNA"/>
</dbReference>
<evidence type="ECO:0000256" key="5">
    <source>
        <dbReference type="ARBA" id="ARBA00030918"/>
    </source>
</evidence>
<dbReference type="GO" id="GO:0019867">
    <property type="term" value="C:outer membrane"/>
    <property type="evidence" value="ECO:0007669"/>
    <property type="project" value="InterPro"/>
</dbReference>
<dbReference type="SUPFAM" id="SSF50685">
    <property type="entry name" value="Barwin-like endoglucanases"/>
    <property type="match status" value="1"/>
</dbReference>
<dbReference type="AlphaFoldDB" id="A0A1I6MW75"/>
<evidence type="ECO:0000313" key="7">
    <source>
        <dbReference type="EMBL" id="SFS19808.1"/>
    </source>
</evidence>
<dbReference type="GO" id="GO:0004553">
    <property type="term" value="F:hydrolase activity, hydrolyzing O-glycosyl compounds"/>
    <property type="evidence" value="ECO:0007669"/>
    <property type="project" value="InterPro"/>
</dbReference>
<reference evidence="7 8" key="1">
    <citation type="submission" date="2016-10" db="EMBL/GenBank/DDBJ databases">
        <authorList>
            <person name="de Groot N.N."/>
        </authorList>
    </citation>
    <scope>NUCLEOTIDE SEQUENCE [LARGE SCALE GENOMIC DNA]</scope>
    <source>
        <strain evidence="7 8">DSM 29433</strain>
    </source>
</reference>
<dbReference type="RefSeq" id="WP_090208620.1">
    <property type="nucleotide sequence ID" value="NZ_FOZM01000002.1"/>
</dbReference>
<comment type="catalytic activity">
    <reaction evidence="1">
        <text>Exolytic cleavage of the (1-&gt;4)-beta-glycosidic linkage between N-acetylmuramic acid (MurNAc) and N-acetylglucosamine (GlcNAc) residues in peptidoglycan, from either the reducing or the non-reducing ends of the peptidoglycan chains, with concomitant formation of a 1,6-anhydrobond in the MurNAc residue.</text>
        <dbReference type="EC" id="4.2.2.n1"/>
    </reaction>
</comment>
<dbReference type="GO" id="GO:0008933">
    <property type="term" value="F:peptidoglycan lytic transglycosylase activity"/>
    <property type="evidence" value="ECO:0007669"/>
    <property type="project" value="TreeGrafter"/>
</dbReference>
<dbReference type="GO" id="GO:0009254">
    <property type="term" value="P:peptidoglycan turnover"/>
    <property type="evidence" value="ECO:0007669"/>
    <property type="project" value="InterPro"/>
</dbReference>
<keyword evidence="4" id="KW-0961">Cell wall biogenesis/degradation</keyword>
<dbReference type="STRING" id="1123755.SAMN05444714_2359"/>
<dbReference type="InterPro" id="IPR010611">
    <property type="entry name" value="3D_dom"/>
</dbReference>
<dbReference type="PIRSF" id="PIRSF019422">
    <property type="entry name" value="MltA"/>
    <property type="match status" value="1"/>
</dbReference>
<sequence length="316" mass="34983">MATLRYTRLAFADLQGWADDNHQAALSAYRLTVDALEPHWPRPSEVGARRFFETAFTPVQITDDTEMLFTGYFEPEYDAVLSPSETHKYPAYAPPEDLDPSAPYLTRQEIDAGRLQGRGLELAWFDDPLDLYFLQVQGSGRIKILGGEVIRLGFAAKNGRPYTSLGKVMIARGYLDPKEVSPETIRRWFAENPEEGQALLWENESYVFFQKRDGVRPDEGPLGAMGQPVTAGRTIAVDPEACPLGAPVWIEKSGDAPINRLTVAQDIGSAIKGAQRADIFCGTGEDAGRPAGQIKDRGRMVVLMPHQMANALCEEH</sequence>
<dbReference type="OrthoDB" id="9783686at2"/>